<reference evidence="7 8" key="1">
    <citation type="journal article" date="2016" name="Sci. Rep.">
        <title>The Dendrobium catenatum Lindl. genome sequence provides insights into polysaccharide synthase, floral development and adaptive evolution.</title>
        <authorList>
            <person name="Zhang G.Q."/>
            <person name="Xu Q."/>
            <person name="Bian C."/>
            <person name="Tsai W.C."/>
            <person name="Yeh C.M."/>
            <person name="Liu K.W."/>
            <person name="Yoshida K."/>
            <person name="Zhang L.S."/>
            <person name="Chang S.B."/>
            <person name="Chen F."/>
            <person name="Shi Y."/>
            <person name="Su Y.Y."/>
            <person name="Zhang Y.Q."/>
            <person name="Chen L.J."/>
            <person name="Yin Y."/>
            <person name="Lin M."/>
            <person name="Huang H."/>
            <person name="Deng H."/>
            <person name="Wang Z.W."/>
            <person name="Zhu S.L."/>
            <person name="Zhao X."/>
            <person name="Deng C."/>
            <person name="Niu S.C."/>
            <person name="Huang J."/>
            <person name="Wang M."/>
            <person name="Liu G.H."/>
            <person name="Yang H.J."/>
            <person name="Xiao X.J."/>
            <person name="Hsiao Y.Y."/>
            <person name="Wu W.L."/>
            <person name="Chen Y.Y."/>
            <person name="Mitsuda N."/>
            <person name="Ohme-Takagi M."/>
            <person name="Luo Y.B."/>
            <person name="Van de Peer Y."/>
            <person name="Liu Z.J."/>
        </authorList>
    </citation>
    <scope>NUCLEOTIDE SEQUENCE [LARGE SCALE GENOMIC DNA]</scope>
    <source>
        <tissue evidence="7">The whole plant</tissue>
    </source>
</reference>
<dbReference type="InterPro" id="IPR044839">
    <property type="entry name" value="NDR1-like"/>
</dbReference>
<evidence type="ECO:0000259" key="6">
    <source>
        <dbReference type="Pfam" id="PF03168"/>
    </source>
</evidence>
<comment type="subcellular location">
    <subcellularLocation>
        <location evidence="1">Membrane</location>
        <topology evidence="1">Single-pass membrane protein</topology>
    </subcellularLocation>
</comment>
<evidence type="ECO:0000256" key="4">
    <source>
        <dbReference type="ARBA" id="ARBA00023136"/>
    </source>
</evidence>
<evidence type="ECO:0000313" key="7">
    <source>
        <dbReference type="EMBL" id="PKU85363.1"/>
    </source>
</evidence>
<keyword evidence="2 5" id="KW-0812">Transmembrane</keyword>
<feature type="domain" description="Late embryogenesis abundant protein LEA-2 subgroup" evidence="6">
    <location>
        <begin position="97"/>
        <end position="193"/>
    </location>
</feature>
<evidence type="ECO:0000256" key="2">
    <source>
        <dbReference type="ARBA" id="ARBA00022692"/>
    </source>
</evidence>
<dbReference type="GO" id="GO:0009506">
    <property type="term" value="C:plasmodesma"/>
    <property type="evidence" value="ECO:0007669"/>
    <property type="project" value="TreeGrafter"/>
</dbReference>
<evidence type="ECO:0000313" key="8">
    <source>
        <dbReference type="Proteomes" id="UP000233837"/>
    </source>
</evidence>
<reference evidence="7 8" key="2">
    <citation type="journal article" date="2017" name="Nature">
        <title>The Apostasia genome and the evolution of orchids.</title>
        <authorList>
            <person name="Zhang G.Q."/>
            <person name="Liu K.W."/>
            <person name="Li Z."/>
            <person name="Lohaus R."/>
            <person name="Hsiao Y.Y."/>
            <person name="Niu S.C."/>
            <person name="Wang J.Y."/>
            <person name="Lin Y.C."/>
            <person name="Xu Q."/>
            <person name="Chen L.J."/>
            <person name="Yoshida K."/>
            <person name="Fujiwara S."/>
            <person name="Wang Z.W."/>
            <person name="Zhang Y.Q."/>
            <person name="Mitsuda N."/>
            <person name="Wang M."/>
            <person name="Liu G.H."/>
            <person name="Pecoraro L."/>
            <person name="Huang H.X."/>
            <person name="Xiao X.J."/>
            <person name="Lin M."/>
            <person name="Wu X.Y."/>
            <person name="Wu W.L."/>
            <person name="Chen Y.Y."/>
            <person name="Chang S.B."/>
            <person name="Sakamoto S."/>
            <person name="Ohme-Takagi M."/>
            <person name="Yagi M."/>
            <person name="Zeng S.J."/>
            <person name="Shen C.Y."/>
            <person name="Yeh C.M."/>
            <person name="Luo Y.B."/>
            <person name="Tsai W.C."/>
            <person name="Van de Peer Y."/>
            <person name="Liu Z.J."/>
        </authorList>
    </citation>
    <scope>NUCLEOTIDE SEQUENCE [LARGE SCALE GENOMIC DNA]</scope>
    <source>
        <tissue evidence="7">The whole plant</tissue>
    </source>
</reference>
<keyword evidence="3 5" id="KW-1133">Transmembrane helix</keyword>
<sequence>MADPKPSAPLNGAYYGPPIPPYATPRRRRHSCCGGLLSSLLKLIVTIIIVLGIAALVLWLIFRPNKIKVYVEDATLTQFNLTNSNNNMLLYNLSLNVSVRNPNKKIGIYYDYIESLAIYDDSRFGFQILPTFYQGHKNTTILSPVFASQNILLGDAPATYAREKTEGFYNIEVKFYMSVRLKAGIFKTHHIKPKFDCNVRLPAPSASSLKTTPFQRVKCDVDY</sequence>
<gene>
    <name evidence="7" type="primary">SYP24</name>
    <name evidence="7" type="ORF">MA16_Dca003102</name>
</gene>
<evidence type="ECO:0000256" key="3">
    <source>
        <dbReference type="ARBA" id="ARBA00022989"/>
    </source>
</evidence>
<evidence type="ECO:0000256" key="1">
    <source>
        <dbReference type="ARBA" id="ARBA00004167"/>
    </source>
</evidence>
<dbReference type="Proteomes" id="UP000233837">
    <property type="component" value="Unassembled WGS sequence"/>
</dbReference>
<dbReference type="AlphaFoldDB" id="A0A2I0XBU1"/>
<name>A0A2I0XBU1_9ASPA</name>
<dbReference type="OrthoDB" id="1889094at2759"/>
<dbReference type="PANTHER" id="PTHR31415:SF4">
    <property type="entry name" value="NDR1_HIN1-LIKE PROTEIN 3"/>
    <property type="match status" value="1"/>
</dbReference>
<accession>A0A2I0XBU1</accession>
<evidence type="ECO:0000256" key="5">
    <source>
        <dbReference type="SAM" id="Phobius"/>
    </source>
</evidence>
<dbReference type="EMBL" id="KZ501977">
    <property type="protein sequence ID" value="PKU85363.1"/>
    <property type="molecule type" value="Genomic_DNA"/>
</dbReference>
<organism evidence="7 8">
    <name type="scientific">Dendrobium catenatum</name>
    <dbReference type="NCBI Taxonomy" id="906689"/>
    <lineage>
        <taxon>Eukaryota</taxon>
        <taxon>Viridiplantae</taxon>
        <taxon>Streptophyta</taxon>
        <taxon>Embryophyta</taxon>
        <taxon>Tracheophyta</taxon>
        <taxon>Spermatophyta</taxon>
        <taxon>Magnoliopsida</taxon>
        <taxon>Liliopsida</taxon>
        <taxon>Asparagales</taxon>
        <taxon>Orchidaceae</taxon>
        <taxon>Epidendroideae</taxon>
        <taxon>Malaxideae</taxon>
        <taxon>Dendrobiinae</taxon>
        <taxon>Dendrobium</taxon>
    </lineage>
</organism>
<protein>
    <submittedName>
        <fullName evidence="7">Syntaxin-24</fullName>
    </submittedName>
</protein>
<dbReference type="PANTHER" id="PTHR31415">
    <property type="entry name" value="OS05G0367900 PROTEIN"/>
    <property type="match status" value="1"/>
</dbReference>
<dbReference type="InterPro" id="IPR004864">
    <property type="entry name" value="LEA_2"/>
</dbReference>
<feature type="transmembrane region" description="Helical" evidence="5">
    <location>
        <begin position="43"/>
        <end position="62"/>
    </location>
</feature>
<dbReference type="Pfam" id="PF03168">
    <property type="entry name" value="LEA_2"/>
    <property type="match status" value="1"/>
</dbReference>
<keyword evidence="4 5" id="KW-0472">Membrane</keyword>
<proteinExistence type="predicted"/>
<dbReference type="GO" id="GO:0098542">
    <property type="term" value="P:defense response to other organism"/>
    <property type="evidence" value="ECO:0007669"/>
    <property type="project" value="InterPro"/>
</dbReference>
<dbReference type="GO" id="GO:0005886">
    <property type="term" value="C:plasma membrane"/>
    <property type="evidence" value="ECO:0007669"/>
    <property type="project" value="TreeGrafter"/>
</dbReference>
<keyword evidence="8" id="KW-1185">Reference proteome</keyword>